<gene>
    <name evidence="2" type="ORF">BSR29_07715</name>
</gene>
<dbReference type="InterPro" id="IPR043764">
    <property type="entry name" value="DUF5710"/>
</dbReference>
<dbReference type="Pfam" id="PF18974">
    <property type="entry name" value="DUF5710"/>
    <property type="match status" value="1"/>
</dbReference>
<evidence type="ECO:0000313" key="2">
    <source>
        <dbReference type="EMBL" id="OKL46134.1"/>
    </source>
</evidence>
<dbReference type="OrthoDB" id="190275at2"/>
<dbReference type="PANTHER" id="PTHR30231">
    <property type="entry name" value="DNA POLYMERASE III SUBUNIT EPSILON"/>
    <property type="match status" value="1"/>
</dbReference>
<dbReference type="STRING" id="1921764.BSR28_07015"/>
<dbReference type="InterPro" id="IPR013520">
    <property type="entry name" value="Ribonucl_H"/>
</dbReference>
<dbReference type="AlphaFoldDB" id="A0A1Q5PJM8"/>
<reference evidence="2 3" key="1">
    <citation type="submission" date="2016-11" db="EMBL/GenBank/DDBJ databases">
        <title>Actinomyces gypaetusis sp. nov. isolated from the vulture Gypaetus barbatus in Qinghai Tibet Plateau China.</title>
        <authorList>
            <person name="Meng X."/>
        </authorList>
    </citation>
    <scope>NUCLEOTIDE SEQUENCE [LARGE SCALE GENOMIC DNA]</scope>
    <source>
        <strain evidence="2 3">VUL4_2</strain>
    </source>
</reference>
<comment type="caution">
    <text evidence="2">The sequence shown here is derived from an EMBL/GenBank/DDBJ whole genome shotgun (WGS) entry which is preliminary data.</text>
</comment>
<dbReference type="EMBL" id="MQSV01000006">
    <property type="protein sequence ID" value="OKL46134.1"/>
    <property type="molecule type" value="Genomic_DNA"/>
</dbReference>
<sequence>MSDFEQFVAIDFETANRSRASACAVGLALIDPNGEVARTYYTLLKPHPTVSYFDPGNIGIHGIYPEEVAGAPTWEEALPAILDFIGDLPLVAHNMDFDGSVMDALAEIYGQQVPNRRLCTLRVARALNPYEGSKRLTCVAQHYLQDYEFEHHHAEADAITCGLIFAEMRRQHGDETLAKIFAGNQGRRRYAGEDGQLQDTTGRIYLNVPYREKEAAKSLGARWDPTRKLWYVLAEKAEAPMGPGIEAFARWEPFEIQ</sequence>
<dbReference type="InterPro" id="IPR036397">
    <property type="entry name" value="RNaseH_sf"/>
</dbReference>
<accession>A0A1Q5PJM8</accession>
<dbReference type="GO" id="GO:0003676">
    <property type="term" value="F:nucleic acid binding"/>
    <property type="evidence" value="ECO:0007669"/>
    <property type="project" value="InterPro"/>
</dbReference>
<dbReference type="RefSeq" id="WP_073709730.1">
    <property type="nucleotide sequence ID" value="NZ_MQSV01000006.1"/>
</dbReference>
<dbReference type="Pfam" id="PF00929">
    <property type="entry name" value="RNase_T"/>
    <property type="match status" value="1"/>
</dbReference>
<dbReference type="PANTHER" id="PTHR30231:SF42">
    <property type="entry name" value="EXONUCLEASE"/>
    <property type="match status" value="1"/>
</dbReference>
<dbReference type="CDD" id="cd06130">
    <property type="entry name" value="DNA_pol_III_epsilon_like"/>
    <property type="match status" value="1"/>
</dbReference>
<dbReference type="Gene3D" id="3.30.420.10">
    <property type="entry name" value="Ribonuclease H-like superfamily/Ribonuclease H"/>
    <property type="match status" value="1"/>
</dbReference>
<organism evidence="2 3">
    <name type="scientific">Boudabousia liubingyangii</name>
    <dbReference type="NCBI Taxonomy" id="1921764"/>
    <lineage>
        <taxon>Bacteria</taxon>
        <taxon>Bacillati</taxon>
        <taxon>Actinomycetota</taxon>
        <taxon>Actinomycetes</taxon>
        <taxon>Actinomycetales</taxon>
        <taxon>Actinomycetaceae</taxon>
        <taxon>Boudabousia</taxon>
    </lineage>
</organism>
<feature type="domain" description="Exonuclease" evidence="1">
    <location>
        <begin position="6"/>
        <end position="174"/>
    </location>
</feature>
<dbReference type="SMART" id="SM00479">
    <property type="entry name" value="EXOIII"/>
    <property type="match status" value="1"/>
</dbReference>
<dbReference type="SUPFAM" id="SSF53098">
    <property type="entry name" value="Ribonuclease H-like"/>
    <property type="match status" value="1"/>
</dbReference>
<dbReference type="GO" id="GO:0005829">
    <property type="term" value="C:cytosol"/>
    <property type="evidence" value="ECO:0007669"/>
    <property type="project" value="TreeGrafter"/>
</dbReference>
<protein>
    <recommendedName>
        <fullName evidence="1">Exonuclease domain-containing protein</fullName>
    </recommendedName>
</protein>
<name>A0A1Q5PJM8_9ACTO</name>
<dbReference type="GO" id="GO:0008408">
    <property type="term" value="F:3'-5' exonuclease activity"/>
    <property type="evidence" value="ECO:0007669"/>
    <property type="project" value="TreeGrafter"/>
</dbReference>
<evidence type="ECO:0000259" key="1">
    <source>
        <dbReference type="SMART" id="SM00479"/>
    </source>
</evidence>
<keyword evidence="3" id="KW-1185">Reference proteome</keyword>
<evidence type="ECO:0000313" key="3">
    <source>
        <dbReference type="Proteomes" id="UP000186785"/>
    </source>
</evidence>
<dbReference type="Proteomes" id="UP000186785">
    <property type="component" value="Unassembled WGS sequence"/>
</dbReference>
<proteinExistence type="predicted"/>
<dbReference type="InterPro" id="IPR012337">
    <property type="entry name" value="RNaseH-like_sf"/>
</dbReference>